<dbReference type="AlphaFoldDB" id="A0A9P3PCP3"/>
<organism evidence="3 4">
    <name type="scientific">Klebsiella variicola</name>
    <dbReference type="NCBI Taxonomy" id="244366"/>
    <lineage>
        <taxon>Bacteria</taxon>
        <taxon>Pseudomonadati</taxon>
        <taxon>Pseudomonadota</taxon>
        <taxon>Gammaproteobacteria</taxon>
        <taxon>Enterobacterales</taxon>
        <taxon>Enterobacteriaceae</taxon>
        <taxon>Klebsiella/Raoultella group</taxon>
        <taxon>Klebsiella</taxon>
        <taxon>Klebsiella pneumoniae complex</taxon>
    </lineage>
</organism>
<dbReference type="Proteomes" id="UP001060507">
    <property type="component" value="Unassembled WGS sequence"/>
</dbReference>
<comment type="caution">
    <text evidence="3">The sequence shown here is derived from an EMBL/GenBank/DDBJ whole genome shotgun (WGS) entry which is preliminary data.</text>
</comment>
<evidence type="ECO:0000313" key="4">
    <source>
        <dbReference type="Proteomes" id="UP001060507"/>
    </source>
</evidence>
<keyword evidence="2" id="KW-1133">Transmembrane helix</keyword>
<keyword evidence="2" id="KW-0812">Transmembrane</keyword>
<proteinExistence type="predicted"/>
<keyword evidence="2" id="KW-0472">Membrane</keyword>
<name>A0A9P3PCP3_KLEVA</name>
<dbReference type="EMBL" id="BQTA01000037">
    <property type="protein sequence ID" value="GKK04488.1"/>
    <property type="molecule type" value="Genomic_DNA"/>
</dbReference>
<accession>A0A9P3PCP3</accession>
<evidence type="ECO:0000313" key="3">
    <source>
        <dbReference type="EMBL" id="GKK04488.1"/>
    </source>
</evidence>
<protein>
    <submittedName>
        <fullName evidence="3">Uncharacterized protein</fullName>
    </submittedName>
</protein>
<feature type="transmembrane region" description="Helical" evidence="2">
    <location>
        <begin position="54"/>
        <end position="74"/>
    </location>
</feature>
<feature type="region of interest" description="Disordered" evidence="1">
    <location>
        <begin position="1"/>
        <end position="44"/>
    </location>
</feature>
<sequence>MEFNTQSEIDNSLSGNGKKGIVYNNESSPDVQQTTNDRPYSDKIGKGEDAKSSVVWFVITFTLTLYGCIIAAMIIVDILNNKGVNILSNLKESWAVFTPIITLSLGYMFGKQSETTKENGKQDG</sequence>
<gene>
    <name evidence="3" type="ORF">NUKP37_52100</name>
</gene>
<feature type="compositionally biased region" description="Polar residues" evidence="1">
    <location>
        <begin position="1"/>
        <end position="15"/>
    </location>
</feature>
<reference evidence="3" key="1">
    <citation type="journal article" date="2022" name="J. Appl. Microbiol.">
        <title>PCR-based ORF typing of Klebsiella pneumoniae for rapid identification of global clones and transmission events.</title>
        <authorList>
            <person name="Nonogaki R."/>
            <person name="Iijima A."/>
            <person name="Kawamura K."/>
            <person name="Kayama S."/>
            <person name="Sugai M."/>
            <person name="Yagi T."/>
            <person name="Arakawa Y."/>
            <person name="Doi Y."/>
            <person name="Suzuki M."/>
        </authorList>
    </citation>
    <scope>NUCLEOTIDE SEQUENCE</scope>
    <source>
        <strain evidence="3">NUKP-37</strain>
    </source>
</reference>
<evidence type="ECO:0000256" key="2">
    <source>
        <dbReference type="SAM" id="Phobius"/>
    </source>
</evidence>
<dbReference type="RefSeq" id="WP_065905416.1">
    <property type="nucleotide sequence ID" value="NZ_BQTA01000037.1"/>
</dbReference>
<evidence type="ECO:0000256" key="1">
    <source>
        <dbReference type="SAM" id="MobiDB-lite"/>
    </source>
</evidence>
<feature type="transmembrane region" description="Helical" evidence="2">
    <location>
        <begin position="94"/>
        <end position="110"/>
    </location>
</feature>
<feature type="compositionally biased region" description="Polar residues" evidence="1">
    <location>
        <begin position="24"/>
        <end position="38"/>
    </location>
</feature>